<feature type="region of interest" description="Disordered" evidence="2">
    <location>
        <begin position="1041"/>
        <end position="1065"/>
    </location>
</feature>
<gene>
    <name evidence="4" type="ORF">BLNAU_1092</name>
</gene>
<feature type="compositionally biased region" description="Acidic residues" evidence="2">
    <location>
        <begin position="505"/>
        <end position="522"/>
    </location>
</feature>
<feature type="compositionally biased region" description="Low complexity" evidence="2">
    <location>
        <begin position="1203"/>
        <end position="1218"/>
    </location>
</feature>
<feature type="compositionally biased region" description="Polar residues" evidence="2">
    <location>
        <begin position="1819"/>
        <end position="1830"/>
    </location>
</feature>
<feature type="compositionally biased region" description="Basic and acidic residues" evidence="2">
    <location>
        <begin position="602"/>
        <end position="618"/>
    </location>
</feature>
<feature type="compositionally biased region" description="Acidic residues" evidence="2">
    <location>
        <begin position="664"/>
        <end position="704"/>
    </location>
</feature>
<feature type="compositionally biased region" description="Basic and acidic residues" evidence="2">
    <location>
        <begin position="370"/>
        <end position="380"/>
    </location>
</feature>
<organism evidence="4 5">
    <name type="scientific">Blattamonas nauphoetae</name>
    <dbReference type="NCBI Taxonomy" id="2049346"/>
    <lineage>
        <taxon>Eukaryota</taxon>
        <taxon>Metamonada</taxon>
        <taxon>Preaxostyla</taxon>
        <taxon>Oxymonadida</taxon>
        <taxon>Blattamonas</taxon>
    </lineage>
</organism>
<feature type="compositionally biased region" description="Basic and acidic residues" evidence="2">
    <location>
        <begin position="1791"/>
        <end position="1808"/>
    </location>
</feature>
<dbReference type="Proteomes" id="UP001281761">
    <property type="component" value="Unassembled WGS sequence"/>
</dbReference>
<feature type="compositionally biased region" description="Basic and acidic residues" evidence="2">
    <location>
        <begin position="766"/>
        <end position="778"/>
    </location>
</feature>
<evidence type="ECO:0000256" key="3">
    <source>
        <dbReference type="SAM" id="SignalP"/>
    </source>
</evidence>
<protein>
    <submittedName>
        <fullName evidence="4">Uncharacterized protein</fullName>
    </submittedName>
</protein>
<comment type="caution">
    <text evidence="4">The sequence shown here is derived from an EMBL/GenBank/DDBJ whole genome shotgun (WGS) entry which is preliminary data.</text>
</comment>
<dbReference type="EMBL" id="JARBJD010000004">
    <property type="protein sequence ID" value="KAK2964011.1"/>
    <property type="molecule type" value="Genomic_DNA"/>
</dbReference>
<name>A0ABQ9YK31_9EUKA</name>
<accession>A0ABQ9YK31</accession>
<evidence type="ECO:0000256" key="2">
    <source>
        <dbReference type="SAM" id="MobiDB-lite"/>
    </source>
</evidence>
<dbReference type="Gene3D" id="1.20.5.190">
    <property type="match status" value="1"/>
</dbReference>
<feature type="compositionally biased region" description="Acidic residues" evidence="2">
    <location>
        <begin position="743"/>
        <end position="765"/>
    </location>
</feature>
<feature type="compositionally biased region" description="Basic and acidic residues" evidence="2">
    <location>
        <begin position="479"/>
        <end position="504"/>
    </location>
</feature>
<keyword evidence="3" id="KW-0732">Signal</keyword>
<evidence type="ECO:0000256" key="1">
    <source>
        <dbReference type="SAM" id="Coils"/>
    </source>
</evidence>
<feature type="region of interest" description="Disordered" evidence="2">
    <location>
        <begin position="1398"/>
        <end position="1421"/>
    </location>
</feature>
<keyword evidence="5" id="KW-1185">Reference proteome</keyword>
<feature type="compositionally biased region" description="Acidic residues" evidence="2">
    <location>
        <begin position="419"/>
        <end position="436"/>
    </location>
</feature>
<feature type="compositionally biased region" description="Low complexity" evidence="2">
    <location>
        <begin position="191"/>
        <end position="201"/>
    </location>
</feature>
<sequence length="1960" mass="222399">MNHTLSTWPHYLPEWMSLVLAVVYLSDYPIQSAIGLPNSDTAEALSTVFIGIFNHTFKDENDLLAFFFEQHVASLTNTLGLSPRQLQPDLVTSTSLCSLFSAYLFFFLTTPIIHSFNQLPFPSYSSVTSLFSALATVSLYRKRLDPNQQSSSFPTRTIHLTASSPRLETLAETRSRQAADLLPPSPLKFNPSPSLSSLTSLRIQTPPSTKSRTKLSIYAHSSFSESPRQISPHAERSRSMKRMSPHSPANRSYLRHSHSDFVVPVGTAADTSPKTRTEANENPISNDNKHAQDSFGLPDATLFFSEEQIGLRKSIFIDLGVIDDEPETKTSDHIENNQKMTDFLSKSAISKEIVLPTIEDNTDSSLSSNSKEDERDDVKSSSDQCEGSDSDDFSGAMTGRYSESQIFSLLKLDGTPREEGDEIENGNEEREEEVEKGDDRREEEAKEGIIEAERMKEEESTTDETESDSPKGLQANEDEIGKEGREEEGEERGKKVEDGTGDETRIEEENEIETEVDEEEEGEVRVGEGDDGTRMEVKEKTLEEERRKKDEGMKEEDFTDGETETESTIRLQENEDETEKEGKEGEDDEVETEADEEEEGEERGQEGKDQTKDVTRIVEEDEMENEEKEADIETEGNEEELSEDETQSMDEQGSTRVEQRDYREPEEEWLLNEEQKEEEETEEASRNEDEESRTETDDTDQLEAIDERSWTEEVEEEEEGRIEENDKETEAEDGEEQDRTESGEEEGAMEANDTENEEGEGEEQEKEGAIEENNKENETGEEEGQFGTEAVEEKEKEGKEGTMDTNDAENEAEEGEEQDRTEGAEEEEQEEEGPIEENEEVTEAEEVDDQNKTPTSTHATSLPSSLLPSSSSQTQSQTPLIFFDGTDAEQPRPDFQQFRYDSRDEDTTPTPLDAIPEPTNSHSFENEEEEEYDNMEEEFEEEEDFEEERMFDPARTLMIDSDILKPIPAPITFTSLDPEAHYTLDEMTLTPHDSLYSADTVHTTMYDNEFEIDGFDILGEKPSPSPISHISGIGFGTIGGKAQSLSESITEESEEREGEEGGNEAERVETVFVEESGVDVVDFSDDPTSVLAITMLLDNHNTSDPLASHKPTHTTARLVISNPQQTEELQLSSNNAFGSLLNEMKKEKEEIVKQGRSWLLEGMNKMVSENDQDITFHRSLVQNTSLVNQLTSTFSIQSSTSQPISSLLPLKPSHPSPLRRSAVRQRPLRADPRTSSSLTLISHPHFSQLLHNQSVSQELMYILTDDTNTPVNLNAPPTLPKIEKVEKVHLERDFSTRTFGSHSPLSPQSHTTKLKNVESSALSRYISSRVLLPFHNFSTIDIAPQLNFLQRNHQSPRLTSPRSSVFFTPDFASFNPQYQSFSDISNFSPLFTQSPSSYSHRDLRHTSHRLPTPRRHSPHSPRVNVHELQEWDEQFHNFTFLLTPVFDTLTINTIVSTGVMGMISVIRARFSLFIDRLQAKFHRSLIFDITDVRSGLLQESIQPKINHSPVSPTAKSHINPMFKALLSPLLTPGHTGFRLNQSMPQQPNTEISGALTVAPITPMVKPAPSPPSRLLSPYVETIPNGVVLFPREITRRFVITTQDAITELCLRLLRCTSAARVIQRAWRFYTRKAQLDRELESAEMELAAKVTYRRVVGRISQTKQKEQTLAFFGKNEKRARAFVRFQAFVRKWLVQKSLSQKRAAVDLIQKAIRMKQARDALKKLRMEVVQKKRKQQRRVWKFRMMVWTQSNIHVERMTFATTAVSQIGGHLRIFSSLFTLISNKKKWREERAQEKEKEQKKKEKELHPGRRGLLRHGTDNTPTQHWQRSLRQPHPKPALAEEVAVAETAHKVIPQFLKKVHHDLGEMKKDEGNFLVGTLCPHLVEIFQEELKELNEDLFSIRTLTSVPLFSSEKSILSLIQSPLASHSVPTVFDPKPEEILVDVDLFELLGVEQNNQDQT</sequence>
<feature type="compositionally biased region" description="Acidic residues" evidence="2">
    <location>
        <begin position="1049"/>
        <end position="1063"/>
    </location>
</feature>
<evidence type="ECO:0000313" key="5">
    <source>
        <dbReference type="Proteomes" id="UP001281761"/>
    </source>
</evidence>
<feature type="coiled-coil region" evidence="1">
    <location>
        <begin position="1707"/>
        <end position="1734"/>
    </location>
</feature>
<feature type="signal peptide" evidence="3">
    <location>
        <begin position="1"/>
        <end position="21"/>
    </location>
</feature>
<proteinExistence type="predicted"/>
<feature type="compositionally biased region" description="Acidic residues" evidence="2">
    <location>
        <begin position="824"/>
        <end position="848"/>
    </location>
</feature>
<feature type="compositionally biased region" description="Low complexity" evidence="2">
    <location>
        <begin position="853"/>
        <end position="880"/>
    </location>
</feature>
<reference evidence="4 5" key="1">
    <citation type="journal article" date="2022" name="bioRxiv">
        <title>Genomics of Preaxostyla Flagellates Illuminates Evolutionary Transitions and the Path Towards Mitochondrial Loss.</title>
        <authorList>
            <person name="Novak L.V.F."/>
            <person name="Treitli S.C."/>
            <person name="Pyrih J."/>
            <person name="Halakuc P."/>
            <person name="Pipaliya S.V."/>
            <person name="Vacek V."/>
            <person name="Brzon O."/>
            <person name="Soukal P."/>
            <person name="Eme L."/>
            <person name="Dacks J.B."/>
            <person name="Karnkowska A."/>
            <person name="Elias M."/>
            <person name="Hampl V."/>
        </authorList>
    </citation>
    <scope>NUCLEOTIDE SEQUENCE [LARGE SCALE GENOMIC DNA]</scope>
    <source>
        <strain evidence="4">NAU3</strain>
        <tissue evidence="4">Gut</tissue>
    </source>
</reference>
<feature type="region of interest" description="Disordered" evidence="2">
    <location>
        <begin position="179"/>
        <end position="293"/>
    </location>
</feature>
<feature type="region of interest" description="Disordered" evidence="2">
    <location>
        <begin position="1203"/>
        <end position="1235"/>
    </location>
</feature>
<evidence type="ECO:0000313" key="4">
    <source>
        <dbReference type="EMBL" id="KAK2964011.1"/>
    </source>
</evidence>
<feature type="compositionally biased region" description="Polar residues" evidence="2">
    <location>
        <begin position="219"/>
        <end position="229"/>
    </location>
</feature>
<feature type="compositionally biased region" description="Basic and acidic residues" evidence="2">
    <location>
        <begin position="791"/>
        <end position="802"/>
    </location>
</feature>
<feature type="chain" id="PRO_5045561927" evidence="3">
    <location>
        <begin position="22"/>
        <end position="1960"/>
    </location>
</feature>
<feature type="compositionally biased region" description="Acidic residues" evidence="2">
    <location>
        <begin position="926"/>
        <end position="948"/>
    </location>
</feature>
<feature type="region of interest" description="Disordered" evidence="2">
    <location>
        <begin position="360"/>
        <end position="948"/>
    </location>
</feature>
<feature type="compositionally biased region" description="Acidic residues" evidence="2">
    <location>
        <begin position="712"/>
        <end position="736"/>
    </location>
</feature>
<feature type="compositionally biased region" description="Basic and acidic residues" evidence="2">
    <location>
        <begin position="523"/>
        <end position="556"/>
    </location>
</feature>
<feature type="region of interest" description="Disordered" evidence="2">
    <location>
        <begin position="1791"/>
        <end position="1834"/>
    </location>
</feature>
<feature type="compositionally biased region" description="Basic residues" evidence="2">
    <location>
        <begin position="1406"/>
        <end position="1419"/>
    </location>
</feature>
<keyword evidence="1" id="KW-0175">Coiled coil</keyword>
<dbReference type="PANTHER" id="PTHR36812">
    <property type="entry name" value="NEUROFILAMENT TRIPLET M PROTEIN-LIKE PROTEIN"/>
    <property type="match status" value="1"/>
</dbReference>
<feature type="compositionally biased region" description="Acidic residues" evidence="2">
    <location>
        <begin position="619"/>
        <end position="648"/>
    </location>
</feature>
<dbReference type="PANTHER" id="PTHR36812:SF9">
    <property type="entry name" value="MYB-LIKE PROTEIN X ISOFORM X1"/>
    <property type="match status" value="1"/>
</dbReference>
<feature type="compositionally biased region" description="Basic and acidic residues" evidence="2">
    <location>
        <begin position="437"/>
        <end position="459"/>
    </location>
</feature>
<feature type="compositionally biased region" description="Acidic residues" evidence="2">
    <location>
        <begin position="574"/>
        <end position="601"/>
    </location>
</feature>
<feature type="compositionally biased region" description="Acidic residues" evidence="2">
    <location>
        <begin position="806"/>
        <end position="817"/>
    </location>
</feature>